<evidence type="ECO:0000313" key="3">
    <source>
        <dbReference type="Proteomes" id="UP000533598"/>
    </source>
</evidence>
<protein>
    <submittedName>
        <fullName evidence="2">Uncharacterized protein</fullName>
    </submittedName>
</protein>
<dbReference type="Proteomes" id="UP000533598">
    <property type="component" value="Unassembled WGS sequence"/>
</dbReference>
<name>A0A7W7FVF3_9PSEU</name>
<evidence type="ECO:0000256" key="1">
    <source>
        <dbReference type="SAM" id="MobiDB-lite"/>
    </source>
</evidence>
<organism evidence="2 3">
    <name type="scientific">Crossiella cryophila</name>
    <dbReference type="NCBI Taxonomy" id="43355"/>
    <lineage>
        <taxon>Bacteria</taxon>
        <taxon>Bacillati</taxon>
        <taxon>Actinomycetota</taxon>
        <taxon>Actinomycetes</taxon>
        <taxon>Pseudonocardiales</taxon>
        <taxon>Pseudonocardiaceae</taxon>
        <taxon>Crossiella</taxon>
    </lineage>
</organism>
<accession>A0A7W7FVF3</accession>
<keyword evidence="3" id="KW-1185">Reference proteome</keyword>
<comment type="caution">
    <text evidence="2">The sequence shown here is derived from an EMBL/GenBank/DDBJ whole genome shotgun (WGS) entry which is preliminary data.</text>
</comment>
<evidence type="ECO:0000313" key="2">
    <source>
        <dbReference type="EMBL" id="MBB4679237.1"/>
    </source>
</evidence>
<sequence length="47" mass="4920">MGGTRSSAPPDQGRCGNPSGESAPHRVHALALGYGPGEFGIRWSWPD</sequence>
<reference evidence="2 3" key="1">
    <citation type="submission" date="2020-08" db="EMBL/GenBank/DDBJ databases">
        <title>Sequencing the genomes of 1000 actinobacteria strains.</title>
        <authorList>
            <person name="Klenk H.-P."/>
        </authorList>
    </citation>
    <scope>NUCLEOTIDE SEQUENCE [LARGE SCALE GENOMIC DNA]</scope>
    <source>
        <strain evidence="2 3">DSM 44230</strain>
    </source>
</reference>
<dbReference type="RefSeq" id="WP_185005006.1">
    <property type="nucleotide sequence ID" value="NZ_BAAAUI010000025.1"/>
</dbReference>
<proteinExistence type="predicted"/>
<dbReference type="EMBL" id="JACHMH010000001">
    <property type="protein sequence ID" value="MBB4679237.1"/>
    <property type="molecule type" value="Genomic_DNA"/>
</dbReference>
<dbReference type="AlphaFoldDB" id="A0A7W7FVF3"/>
<gene>
    <name evidence="2" type="ORF">HNR67_005355</name>
</gene>
<feature type="region of interest" description="Disordered" evidence="1">
    <location>
        <begin position="1"/>
        <end position="24"/>
    </location>
</feature>